<dbReference type="OrthoDB" id="4020357at2759"/>
<feature type="region of interest" description="Disordered" evidence="2">
    <location>
        <begin position="1"/>
        <end position="42"/>
    </location>
</feature>
<keyword evidence="1" id="KW-0175">Coiled coil</keyword>
<evidence type="ECO:0000313" key="3">
    <source>
        <dbReference type="EMBL" id="KAG5420809.1"/>
    </source>
</evidence>
<gene>
    <name evidence="3" type="ORF">I9W82_002690</name>
</gene>
<dbReference type="AlphaFoldDB" id="A0A8H7ZIM3"/>
<evidence type="ECO:0000313" key="4">
    <source>
        <dbReference type="Proteomes" id="UP000669133"/>
    </source>
</evidence>
<feature type="coiled-coil region" evidence="1">
    <location>
        <begin position="256"/>
        <end position="301"/>
    </location>
</feature>
<accession>A0A8H7ZIM3</accession>
<name>A0A8H7ZIM3_9ASCO</name>
<dbReference type="Proteomes" id="UP000669133">
    <property type="component" value="Unassembled WGS sequence"/>
</dbReference>
<sequence length="570" mass="66809">MSDLLDKYRSSRRATENRTSPPPRRSLYPQLSSLDREKYSSDRYTNFSSATSGLRDKLANEKAQYEPVTAKYKSYSDTVNERESLLPDRLKSDYLNTRLKRSDLDDANDFKRYSRNYELDGLRKNLEAKYGLNSKEENDKHSRLFSSPIKSLNARRPRTELGSRLASHTSKDKYRISKPTTESPHNSGFLSRIVNYFTSNEHSDDNNLRESPSFLEKPRAKKVSFSDSIGRDDFDEVDEVVSRAREKERLWALENFRTLEQEHKKVLLLLEDVELENKKLKSELSKVHDAYTAKLDEIENDLFKKSVEADQLRINNERKYAEEINQLKSAQEVEISKLRKSHEKELSHLKSIHEEEVHLQKDENSKLQKKIRELDEKLFDTGFELKSASRDLDFQVRKNHEMQVEMSLRDRFRAAKLPAEEVNKYFIKSSRIEQKIEALRRVVQPPPARPQQFVKTETNIEENINTLEKMTKSFQFTGLEDCEKYYEVAHKFLTDSSNKSEEIISQLEQDSNASQSRILAEYLTLKRLNELGYKLCSVKELINDCKVLEEFKDSDANINDIYVRVKSEIF</sequence>
<evidence type="ECO:0000256" key="2">
    <source>
        <dbReference type="SAM" id="MobiDB-lite"/>
    </source>
</evidence>
<dbReference type="GeneID" id="93651319"/>
<dbReference type="EMBL" id="JAEOAQ010000002">
    <property type="protein sequence ID" value="KAG5420809.1"/>
    <property type="molecule type" value="Genomic_DNA"/>
</dbReference>
<feature type="region of interest" description="Disordered" evidence="2">
    <location>
        <begin position="133"/>
        <end position="185"/>
    </location>
</feature>
<dbReference type="RefSeq" id="XP_067549925.1">
    <property type="nucleotide sequence ID" value="XM_067691573.1"/>
</dbReference>
<feature type="coiled-coil region" evidence="1">
    <location>
        <begin position="350"/>
        <end position="377"/>
    </location>
</feature>
<organism evidence="3 4">
    <name type="scientific">Candida metapsilosis</name>
    <dbReference type="NCBI Taxonomy" id="273372"/>
    <lineage>
        <taxon>Eukaryota</taxon>
        <taxon>Fungi</taxon>
        <taxon>Dikarya</taxon>
        <taxon>Ascomycota</taxon>
        <taxon>Saccharomycotina</taxon>
        <taxon>Pichiomycetes</taxon>
        <taxon>Debaryomycetaceae</taxon>
        <taxon>Candida/Lodderomyces clade</taxon>
        <taxon>Candida</taxon>
    </lineage>
</organism>
<evidence type="ECO:0000256" key="1">
    <source>
        <dbReference type="SAM" id="Coils"/>
    </source>
</evidence>
<proteinExistence type="predicted"/>
<keyword evidence="4" id="KW-1185">Reference proteome</keyword>
<protein>
    <submittedName>
        <fullName evidence="3">Uncharacterized protein</fullName>
    </submittedName>
</protein>
<comment type="caution">
    <text evidence="3">The sequence shown here is derived from an EMBL/GenBank/DDBJ whole genome shotgun (WGS) entry which is preliminary data.</text>
</comment>
<feature type="compositionally biased region" description="Basic and acidic residues" evidence="2">
    <location>
        <begin position="1"/>
        <end position="16"/>
    </location>
</feature>
<reference evidence="3 4" key="1">
    <citation type="submission" date="2020-12" db="EMBL/GenBank/DDBJ databases">
        <title>Effect of drift, selection, and recombination on the evolution of hybrid genomes in Candida yeast pathogens.</title>
        <authorList>
            <person name="Mixao V."/>
            <person name="Ksiezopolska E."/>
            <person name="Saus E."/>
            <person name="Boekhout T."/>
            <person name="Gacser A."/>
            <person name="Gabaldon T."/>
        </authorList>
    </citation>
    <scope>NUCLEOTIDE SEQUENCE [LARGE SCALE GENOMIC DNA]</scope>
    <source>
        <strain evidence="3 4">BP57</strain>
    </source>
</reference>